<dbReference type="OrthoDB" id="2021143at2759"/>
<accession>A0A9N9S1B6</accession>
<dbReference type="PANTHER" id="PTHR13299:SF0">
    <property type="entry name" value="PEROXISOMAL MEMBRANE PROTEIN PEX16"/>
    <property type="match status" value="1"/>
</dbReference>
<evidence type="ECO:0000256" key="1">
    <source>
        <dbReference type="ARBA" id="ARBA00009505"/>
    </source>
</evidence>
<dbReference type="EMBL" id="OU895879">
    <property type="protein sequence ID" value="CAG9808134.1"/>
    <property type="molecule type" value="Genomic_DNA"/>
</dbReference>
<reference evidence="4" key="2">
    <citation type="submission" date="2022-10" db="EMBL/GenBank/DDBJ databases">
        <authorList>
            <consortium name="ENA_rothamsted_submissions"/>
            <consortium name="culmorum"/>
            <person name="King R."/>
        </authorList>
    </citation>
    <scope>NUCLEOTIDE SEQUENCE</scope>
</reference>
<proteinExistence type="inferred from homology"/>
<reference evidence="4" key="1">
    <citation type="submission" date="2022-01" db="EMBL/GenBank/DDBJ databases">
        <authorList>
            <person name="King R."/>
        </authorList>
    </citation>
    <scope>NUCLEOTIDE SEQUENCE</scope>
</reference>
<dbReference type="AlphaFoldDB" id="A0A9N9S1B6"/>
<comment type="subcellular location">
    <subcellularLocation>
        <location evidence="3">Peroxisome membrane</location>
    </subcellularLocation>
</comment>
<keyword evidence="5" id="KW-1185">Reference proteome</keyword>
<keyword evidence="3" id="KW-0962">Peroxisome biogenesis</keyword>
<dbReference type="GO" id="GO:0007031">
    <property type="term" value="P:peroxisome organization"/>
    <property type="evidence" value="ECO:0007669"/>
    <property type="project" value="UniProtKB-KW"/>
</dbReference>
<dbReference type="Proteomes" id="UP001153620">
    <property type="component" value="Chromosome 3"/>
</dbReference>
<name>A0A9N9S1B6_9DIPT</name>
<dbReference type="InterPro" id="IPR013919">
    <property type="entry name" value="Pex16"/>
</dbReference>
<organism evidence="4 5">
    <name type="scientific">Chironomus riparius</name>
    <dbReference type="NCBI Taxonomy" id="315576"/>
    <lineage>
        <taxon>Eukaryota</taxon>
        <taxon>Metazoa</taxon>
        <taxon>Ecdysozoa</taxon>
        <taxon>Arthropoda</taxon>
        <taxon>Hexapoda</taxon>
        <taxon>Insecta</taxon>
        <taxon>Pterygota</taxon>
        <taxon>Neoptera</taxon>
        <taxon>Endopterygota</taxon>
        <taxon>Diptera</taxon>
        <taxon>Nematocera</taxon>
        <taxon>Chironomoidea</taxon>
        <taxon>Chironomidae</taxon>
        <taxon>Chironominae</taxon>
        <taxon>Chironomus</taxon>
    </lineage>
</organism>
<dbReference type="GO" id="GO:0005778">
    <property type="term" value="C:peroxisomal membrane"/>
    <property type="evidence" value="ECO:0007669"/>
    <property type="project" value="UniProtKB-SubCell"/>
</dbReference>
<keyword evidence="3" id="KW-0576">Peroxisome</keyword>
<gene>
    <name evidence="4" type="ORF">CHIRRI_LOCUS10979</name>
</gene>
<evidence type="ECO:0000313" key="5">
    <source>
        <dbReference type="Proteomes" id="UP001153620"/>
    </source>
</evidence>
<sequence>MSLGKQLFTSYSKLIASNPETCSDIELLTKYMSYFVSGKITDDNILSEGLLSFSHLLVIFNDFIIRKELNKTERTNANDEEQKLKLFLTILENIEVFIEISSKRVLGNRKKFIVIAIIQVVKCIGRLVLVLKYKNRISKSPALEYLDRKNVLKQQPQNNPLQPELAKSQSVVIKLRRSGKSIRKVVNSPPLYSRNFIVPDELEETDRFGNFNHHAIKNAEIVYIMKPILHLGSVAAFGYKSWKSYLLSLFLDTFSIFQYYKHRNYMTSDQKKELSRRCVNMLLYILRSPFYDQYSNDKIDSFMKALNAIPFARFIVEPYRQYIPTFQNTYFYMFSN</sequence>
<evidence type="ECO:0000313" key="4">
    <source>
        <dbReference type="EMBL" id="CAG9808134.1"/>
    </source>
</evidence>
<dbReference type="Pfam" id="PF08610">
    <property type="entry name" value="Pex16"/>
    <property type="match status" value="1"/>
</dbReference>
<comment type="similarity">
    <text evidence="1 3">Belongs to the peroxin-16 family.</text>
</comment>
<protein>
    <recommendedName>
        <fullName evidence="2 3">Peroxisomal membrane protein PEX16</fullName>
    </recommendedName>
</protein>
<dbReference type="PANTHER" id="PTHR13299">
    <property type="entry name" value="PEROXISOMAL MEMBRANE PROTEIN PEX16"/>
    <property type="match status" value="1"/>
</dbReference>
<evidence type="ECO:0000256" key="3">
    <source>
        <dbReference type="RuleBase" id="RU365003"/>
    </source>
</evidence>
<evidence type="ECO:0000256" key="2">
    <source>
        <dbReference type="ARBA" id="ARBA00018577"/>
    </source>
</evidence>